<proteinExistence type="predicted"/>
<accession>A0A0F9NTI1</accession>
<organism evidence="1">
    <name type="scientific">marine sediment metagenome</name>
    <dbReference type="NCBI Taxonomy" id="412755"/>
    <lineage>
        <taxon>unclassified sequences</taxon>
        <taxon>metagenomes</taxon>
        <taxon>ecological metagenomes</taxon>
    </lineage>
</organism>
<dbReference type="AlphaFoldDB" id="A0A0F9NTI1"/>
<gene>
    <name evidence="1" type="ORF">LCGC14_0987080</name>
</gene>
<protein>
    <submittedName>
        <fullName evidence="1">Uncharacterized protein</fullName>
    </submittedName>
</protein>
<reference evidence="1" key="1">
    <citation type="journal article" date="2015" name="Nature">
        <title>Complex archaea that bridge the gap between prokaryotes and eukaryotes.</title>
        <authorList>
            <person name="Spang A."/>
            <person name="Saw J.H."/>
            <person name="Jorgensen S.L."/>
            <person name="Zaremba-Niedzwiedzka K."/>
            <person name="Martijn J."/>
            <person name="Lind A.E."/>
            <person name="van Eijk R."/>
            <person name="Schleper C."/>
            <person name="Guy L."/>
            <person name="Ettema T.J."/>
        </authorList>
    </citation>
    <scope>NUCLEOTIDE SEQUENCE</scope>
</reference>
<name>A0A0F9NTI1_9ZZZZ</name>
<evidence type="ECO:0000313" key="1">
    <source>
        <dbReference type="EMBL" id="KKN15347.1"/>
    </source>
</evidence>
<dbReference type="EMBL" id="LAZR01003722">
    <property type="protein sequence ID" value="KKN15347.1"/>
    <property type="molecule type" value="Genomic_DNA"/>
</dbReference>
<sequence>MKLYPLGHFIEKCADCEKIMGQCRCLAKDKQIRYSICKECEKSYKQERG</sequence>
<comment type="caution">
    <text evidence="1">The sequence shown here is derived from an EMBL/GenBank/DDBJ whole genome shotgun (WGS) entry which is preliminary data.</text>
</comment>